<feature type="binding site" evidence="6">
    <location>
        <position position="152"/>
    </location>
    <ligand>
        <name>(6S)-NADPHX</name>
        <dbReference type="ChEBI" id="CHEBI:64076"/>
    </ligand>
</feature>
<comment type="catalytic activity">
    <reaction evidence="6">
        <text>(6S)-NADHX + ADP = AMP + phosphate + NADH + H(+)</text>
        <dbReference type="Rhea" id="RHEA:32223"/>
        <dbReference type="ChEBI" id="CHEBI:15378"/>
        <dbReference type="ChEBI" id="CHEBI:43474"/>
        <dbReference type="ChEBI" id="CHEBI:57945"/>
        <dbReference type="ChEBI" id="CHEBI:64074"/>
        <dbReference type="ChEBI" id="CHEBI:456215"/>
        <dbReference type="ChEBI" id="CHEBI:456216"/>
        <dbReference type="EC" id="4.2.1.136"/>
    </reaction>
</comment>
<dbReference type="PROSITE" id="PS01050">
    <property type="entry name" value="YJEF_C_2"/>
    <property type="match status" value="1"/>
</dbReference>
<accession>A0A074ITC4</accession>
<feature type="binding site" evidence="6">
    <location>
        <position position="217"/>
    </location>
    <ligand>
        <name>(6S)-NADPHX</name>
        <dbReference type="ChEBI" id="CHEBI:64076"/>
    </ligand>
</feature>
<dbReference type="HAMAP" id="MF_01965">
    <property type="entry name" value="NADHX_dehydratase"/>
    <property type="match status" value="1"/>
</dbReference>
<keyword evidence="8" id="KW-0418">Kinase</keyword>
<dbReference type="Pfam" id="PF01256">
    <property type="entry name" value="Carb_kinase"/>
    <property type="match status" value="1"/>
</dbReference>
<gene>
    <name evidence="6" type="primary">nnrD</name>
    <name evidence="8" type="ORF">DL07_07565</name>
</gene>
<dbReference type="EMBL" id="JJMT01000033">
    <property type="protein sequence ID" value="KEO43355.1"/>
    <property type="molecule type" value="Genomic_DNA"/>
</dbReference>
<evidence type="ECO:0000313" key="9">
    <source>
        <dbReference type="Proteomes" id="UP000027855"/>
    </source>
</evidence>
<proteinExistence type="inferred from homology"/>
<reference evidence="8 9" key="1">
    <citation type="submission" date="2014-04" db="EMBL/GenBank/DDBJ databases">
        <title>Variable characteristics of bacteriocin-producing Streptococcus salivarius strains isolated from Malaysian subjects.</title>
        <authorList>
            <person name="Philip K."/>
            <person name="Barbour A."/>
        </authorList>
    </citation>
    <scope>NUCLEOTIDE SEQUENCE [LARGE SCALE GENOMIC DNA]</scope>
    <source>
        <strain evidence="8 9">NU10</strain>
    </source>
</reference>
<protein>
    <recommendedName>
        <fullName evidence="6">ADP-dependent (S)-NAD(P)H-hydrate dehydratase</fullName>
        <ecNumber evidence="6">4.2.1.136</ecNumber>
    </recommendedName>
    <alternativeName>
        <fullName evidence="6">ADP-dependent NAD(P)HX dehydratase</fullName>
    </alternativeName>
</protein>
<dbReference type="PROSITE" id="PS01049">
    <property type="entry name" value="YJEF_C_1"/>
    <property type="match status" value="1"/>
</dbReference>
<dbReference type="GO" id="GO:0110051">
    <property type="term" value="P:metabolite repair"/>
    <property type="evidence" value="ECO:0007669"/>
    <property type="project" value="TreeGrafter"/>
</dbReference>
<keyword evidence="1 6" id="KW-0547">Nucleotide-binding</keyword>
<evidence type="ECO:0000259" key="7">
    <source>
        <dbReference type="PROSITE" id="PS51383"/>
    </source>
</evidence>
<dbReference type="GO" id="GO:0052855">
    <property type="term" value="F:ADP-dependent NAD(P)H-hydrate dehydratase activity"/>
    <property type="evidence" value="ECO:0007669"/>
    <property type="project" value="UniProtKB-UniRule"/>
</dbReference>
<evidence type="ECO:0000256" key="1">
    <source>
        <dbReference type="ARBA" id="ARBA00022741"/>
    </source>
</evidence>
<dbReference type="PANTHER" id="PTHR12592:SF0">
    <property type="entry name" value="ATP-DEPENDENT (S)-NAD(P)H-HYDRATE DEHYDRATASE"/>
    <property type="match status" value="1"/>
</dbReference>
<feature type="binding site" evidence="6">
    <location>
        <begin position="188"/>
        <end position="192"/>
    </location>
    <ligand>
        <name>AMP</name>
        <dbReference type="ChEBI" id="CHEBI:456215"/>
    </ligand>
</feature>
<evidence type="ECO:0000256" key="6">
    <source>
        <dbReference type="HAMAP-Rule" id="MF_01965"/>
    </source>
</evidence>
<feature type="binding site" evidence="6">
    <location>
        <position position="39"/>
    </location>
    <ligand>
        <name>(6S)-NADPHX</name>
        <dbReference type="ChEBI" id="CHEBI:64076"/>
    </ligand>
</feature>
<evidence type="ECO:0000256" key="4">
    <source>
        <dbReference type="ARBA" id="ARBA00023027"/>
    </source>
</evidence>
<keyword evidence="8" id="KW-0808">Transferase</keyword>
<comment type="similarity">
    <text evidence="6">Belongs to the NnrD/CARKD family.</text>
</comment>
<dbReference type="GO" id="GO:0005524">
    <property type="term" value="F:ATP binding"/>
    <property type="evidence" value="ECO:0007669"/>
    <property type="project" value="UniProtKB-KW"/>
</dbReference>
<comment type="function">
    <text evidence="6">Catalyzes the dehydration of the S-form of NAD(P)HX at the expense of ADP, which is converted to AMP. Together with NAD(P)HX epimerase, which catalyzes the epimerization of the S- and R-forms, the enzyme allows the repair of both epimers of NAD(P)HX, a damaged form of NAD(P)H that is a result of enzymatic or heat-dependent hydration.</text>
</comment>
<feature type="binding site" evidence="6">
    <location>
        <position position="216"/>
    </location>
    <ligand>
        <name>AMP</name>
        <dbReference type="ChEBI" id="CHEBI:456215"/>
    </ligand>
</feature>
<dbReference type="InterPro" id="IPR000631">
    <property type="entry name" value="CARKD"/>
</dbReference>
<name>A0A074ITC4_STRSL</name>
<keyword evidence="2 6" id="KW-0067">ATP-binding</keyword>
<comment type="cofactor">
    <cofactor evidence="6">
        <name>Mg(2+)</name>
        <dbReference type="ChEBI" id="CHEBI:18420"/>
    </cofactor>
</comment>
<keyword evidence="4 6" id="KW-0520">NAD</keyword>
<evidence type="ECO:0000256" key="5">
    <source>
        <dbReference type="ARBA" id="ARBA00023239"/>
    </source>
</evidence>
<dbReference type="GO" id="GO:0046496">
    <property type="term" value="P:nicotinamide nucleotide metabolic process"/>
    <property type="evidence" value="ECO:0007669"/>
    <property type="project" value="UniProtKB-UniRule"/>
</dbReference>
<dbReference type="NCBIfam" id="TIGR00196">
    <property type="entry name" value="yjeF_cterm"/>
    <property type="match status" value="1"/>
</dbReference>
<dbReference type="EC" id="4.2.1.136" evidence="6"/>
<evidence type="ECO:0000256" key="3">
    <source>
        <dbReference type="ARBA" id="ARBA00022857"/>
    </source>
</evidence>
<dbReference type="PANTHER" id="PTHR12592">
    <property type="entry name" value="ATP-DEPENDENT (S)-NAD(P)H-HYDRATE DEHYDRATASE FAMILY MEMBER"/>
    <property type="match status" value="1"/>
</dbReference>
<dbReference type="Gene3D" id="3.40.1190.20">
    <property type="match status" value="1"/>
</dbReference>
<dbReference type="InterPro" id="IPR017953">
    <property type="entry name" value="Carbohydrate_kinase_pred_CS"/>
</dbReference>
<dbReference type="SUPFAM" id="SSF53613">
    <property type="entry name" value="Ribokinase-like"/>
    <property type="match status" value="1"/>
</dbReference>
<dbReference type="InterPro" id="IPR029056">
    <property type="entry name" value="Ribokinase-like"/>
</dbReference>
<keyword evidence="3 6" id="KW-0521">NADP</keyword>
<dbReference type="RefSeq" id="WP_037604017.1">
    <property type="nucleotide sequence ID" value="NZ_JADMQU010000010.1"/>
</dbReference>
<dbReference type="PROSITE" id="PS51383">
    <property type="entry name" value="YJEF_C_3"/>
    <property type="match status" value="1"/>
</dbReference>
<dbReference type="CDD" id="cd01171">
    <property type="entry name" value="YXKO-related"/>
    <property type="match status" value="1"/>
</dbReference>
<dbReference type="Proteomes" id="UP000027855">
    <property type="component" value="Unassembled WGS sequence"/>
</dbReference>
<evidence type="ECO:0000313" key="8">
    <source>
        <dbReference type="EMBL" id="KEO43355.1"/>
    </source>
</evidence>
<organism evidence="8 9">
    <name type="scientific">Streptococcus salivarius</name>
    <dbReference type="NCBI Taxonomy" id="1304"/>
    <lineage>
        <taxon>Bacteria</taxon>
        <taxon>Bacillati</taxon>
        <taxon>Bacillota</taxon>
        <taxon>Bacilli</taxon>
        <taxon>Lactobacillales</taxon>
        <taxon>Streptococcaceae</taxon>
        <taxon>Streptococcus</taxon>
    </lineage>
</organism>
<feature type="binding site" evidence="6">
    <location>
        <position position="100"/>
    </location>
    <ligand>
        <name>(6S)-NADPHX</name>
        <dbReference type="ChEBI" id="CHEBI:64076"/>
    </ligand>
</feature>
<sequence length="278" mass="29816">MKVDDDLARQVITPRLRESHKGSYGRVLLVGGLYPYGGAIIMAAIACVNSGAGLVTVATDRENITALHAHLPEAMAFDLRETERFLENLRAADVVLIGSGLGEDGVASQAMDLVLANIRADQNLVVDGSALNLLAKKNKKDLPDCHLTLTPHQKEWERLSGLRIPGQTVSNTQKALGEFRAGTILVAKSHKTAVYQGEKVAHLEVGGPYQATGGMGDTLAGMITGFLAQFPSIDRYNAVTVATWLHSAIADDLAKNAYVVLPTHISKAIPSWMKKLSI</sequence>
<comment type="caution">
    <text evidence="8">The sequence shown here is derived from an EMBL/GenBank/DDBJ whole genome shotgun (WGS) entry which is preliminary data.</text>
</comment>
<feature type="domain" description="YjeF C-terminal" evidence="7">
    <location>
        <begin position="4"/>
        <end position="276"/>
    </location>
</feature>
<comment type="catalytic activity">
    <reaction evidence="6">
        <text>(6S)-NADPHX + ADP = AMP + phosphate + NADPH + H(+)</text>
        <dbReference type="Rhea" id="RHEA:32235"/>
        <dbReference type="ChEBI" id="CHEBI:15378"/>
        <dbReference type="ChEBI" id="CHEBI:43474"/>
        <dbReference type="ChEBI" id="CHEBI:57783"/>
        <dbReference type="ChEBI" id="CHEBI:64076"/>
        <dbReference type="ChEBI" id="CHEBI:456215"/>
        <dbReference type="ChEBI" id="CHEBI:456216"/>
        <dbReference type="EC" id="4.2.1.136"/>
    </reaction>
</comment>
<dbReference type="AlphaFoldDB" id="A0A074ITC4"/>
<keyword evidence="5 6" id="KW-0456">Lyase</keyword>
<evidence type="ECO:0000256" key="2">
    <source>
        <dbReference type="ARBA" id="ARBA00022840"/>
    </source>
</evidence>
<dbReference type="GO" id="GO:0016301">
    <property type="term" value="F:kinase activity"/>
    <property type="evidence" value="ECO:0007669"/>
    <property type="project" value="UniProtKB-KW"/>
</dbReference>
<comment type="subunit">
    <text evidence="6">Homotetramer.</text>
</comment>
<dbReference type="GO" id="GO:0052856">
    <property type="term" value="F:NAD(P)HX epimerase activity"/>
    <property type="evidence" value="ECO:0007669"/>
    <property type="project" value="TreeGrafter"/>
</dbReference>